<evidence type="ECO:0000256" key="1">
    <source>
        <dbReference type="SAM" id="MobiDB-lite"/>
    </source>
</evidence>
<gene>
    <name evidence="2" type="ORF">BEMITA_LOCUS10502</name>
</gene>
<feature type="region of interest" description="Disordered" evidence="1">
    <location>
        <begin position="130"/>
        <end position="160"/>
    </location>
</feature>
<dbReference type="PANTHER" id="PTHR31912:SF34">
    <property type="entry name" value="NOTOCHORD-RELATED PROTEIN"/>
    <property type="match status" value="1"/>
</dbReference>
<feature type="region of interest" description="Disordered" evidence="1">
    <location>
        <begin position="59"/>
        <end position="94"/>
    </location>
</feature>
<name>A0A9P0AJM4_BEMTA</name>
<reference evidence="2" key="1">
    <citation type="submission" date="2021-12" db="EMBL/GenBank/DDBJ databases">
        <authorList>
            <person name="King R."/>
        </authorList>
    </citation>
    <scope>NUCLEOTIDE SEQUENCE</scope>
</reference>
<protein>
    <submittedName>
        <fullName evidence="2">Uncharacterized protein</fullName>
    </submittedName>
</protein>
<proteinExistence type="predicted"/>
<feature type="compositionally biased region" description="Pro residues" evidence="1">
    <location>
        <begin position="135"/>
        <end position="151"/>
    </location>
</feature>
<dbReference type="EMBL" id="OU963867">
    <property type="protein sequence ID" value="CAH0391931.1"/>
    <property type="molecule type" value="Genomic_DNA"/>
</dbReference>
<dbReference type="AlphaFoldDB" id="A0A9P0AJM4"/>
<evidence type="ECO:0000313" key="2">
    <source>
        <dbReference type="EMBL" id="CAH0391931.1"/>
    </source>
</evidence>
<dbReference type="PANTHER" id="PTHR31912">
    <property type="entry name" value="IP13529P"/>
    <property type="match status" value="1"/>
</dbReference>
<keyword evidence="3" id="KW-1185">Reference proteome</keyword>
<accession>A0A9P0AJM4</accession>
<organism evidence="2 3">
    <name type="scientific">Bemisia tabaci</name>
    <name type="common">Sweetpotato whitefly</name>
    <name type="synonym">Aleurodes tabaci</name>
    <dbReference type="NCBI Taxonomy" id="7038"/>
    <lineage>
        <taxon>Eukaryota</taxon>
        <taxon>Metazoa</taxon>
        <taxon>Ecdysozoa</taxon>
        <taxon>Arthropoda</taxon>
        <taxon>Hexapoda</taxon>
        <taxon>Insecta</taxon>
        <taxon>Pterygota</taxon>
        <taxon>Neoptera</taxon>
        <taxon>Paraneoptera</taxon>
        <taxon>Hemiptera</taxon>
        <taxon>Sternorrhyncha</taxon>
        <taxon>Aleyrodoidea</taxon>
        <taxon>Aleyrodidae</taxon>
        <taxon>Aleyrodinae</taxon>
        <taxon>Bemisia</taxon>
    </lineage>
</organism>
<dbReference type="Proteomes" id="UP001152759">
    <property type="component" value="Chromosome 6"/>
</dbReference>
<dbReference type="CDD" id="cd09487">
    <property type="entry name" value="SAM_superfamily"/>
    <property type="match status" value="1"/>
</dbReference>
<evidence type="ECO:0000313" key="3">
    <source>
        <dbReference type="Proteomes" id="UP001152759"/>
    </source>
</evidence>
<feature type="compositionally biased region" description="Low complexity" evidence="1">
    <location>
        <begin position="66"/>
        <end position="94"/>
    </location>
</feature>
<sequence>MYTRVERLLQQVGLPGLLDKFKESFFDDEALPCVTCKEDLSGIVPMGLALRFFDALKKDRDDPQGSRSTLDSLNSSSSEAVTTPSPSSSSSPVTLFNSTSADNLISPDFHVPISELTPVVIENIVETEAFANSPTPTPTLTPLPASTPDPPTLSQNIQQDPPARQEKILSITSSASLNDALKKYDKGKLVLKAYEKSQCLEKKFSLMLCDIILLHEFDGNPNTYLSTKQFASLTKSITELFPNEKAESYFIPNRTVNGSMVRARGRLLDKYENRLKAFRGVGLIGSRRQKTSAQVPLETSAVAGPEQASLDWLRLNHEPLDAVEKHWILTHQFRFNALLNDSNTLVHDYYEQYPFLRVPENGIRLIERDFKLLYPQAENNFIDFWGEVAEKILILAKAKYEKEEKFRTHSSQALISETDLHVKEAEKRKVLALVLLPLLFSAPGNVNRNKRGIVPWKPSKQDCVNGFIFRSPDSCSYEDRLLEKKNFLATRKIAFQPITVAVGTLDNFSQSLVVIDDIKYSFKRSVSGVEDFAHAGFSNSLNEPSSNDIIDDHGVLSNEPLDDVEMSDLSEASINPLSQMSEEAALFLAKLYSSVSIPRNFIQIVVDEASSLFDSTAQIMKDKLEILLPGVSDNIEVQNLLEKLGNPFSALGTEYKRLKHFEKQGTYIPPFEFNIAGQRTDQKYVKGEALRVPVPVTGQFISPKRILERLLGESTFLNEVLEYNNKLINSDHSLLSNFIQGRYWREKLLRHPGKTILPIFIFVDEFEVTNPIGPSKTVHKLGGAYMTMPCIPPHLRSKLKYVFVVLLFHSADRKTFGNEAVFRLLIKELNELATEGIEFKINSFSRTIFFHLALLQGDNLGLHQLIDFAEGFTANFPCRICNIHRNNLHSDLEENPGLLRTVESYERDLVTNDLSQTGVRSNSIWNKVYDFHVTTSVAVDSFHDLLEGICHYDMTLILTNFIFEEKYFDMDKFNLRLESFDFGLIDKRSRPPLQSKSDVEKGKLSMSAHQMLIFCKYFGIMFCDCEIPEDDPFWLLYLSLRSILDIVLSKNVQEECEIQLKVYIRDHHKLYLQCSKANLKNKFHHLVHYPRYLKLFASFLDMWVMRLEAKHMTSKLIAYSVTTRRNICLTLRLG</sequence>